<evidence type="ECO:0000313" key="2">
    <source>
        <dbReference type="EMBL" id="KAL2750467.1"/>
    </source>
</evidence>
<feature type="region of interest" description="Disordered" evidence="1">
    <location>
        <begin position="48"/>
        <end position="97"/>
    </location>
</feature>
<protein>
    <submittedName>
        <fullName evidence="2">Uncharacterized protein</fullName>
    </submittedName>
</protein>
<proteinExistence type="predicted"/>
<reference evidence="2 3" key="1">
    <citation type="journal article" date="2024" name="Ann. Entomol. Soc. Am.">
        <title>Genomic analyses of the southern and eastern yellowjacket wasps (Hymenoptera: Vespidae) reveal evolutionary signatures of social life.</title>
        <authorList>
            <person name="Catto M.A."/>
            <person name="Caine P.B."/>
            <person name="Orr S.E."/>
            <person name="Hunt B.G."/>
            <person name="Goodisman M.A.D."/>
        </authorList>
    </citation>
    <scope>NUCLEOTIDE SEQUENCE [LARGE SCALE GENOMIC DNA]</scope>
    <source>
        <strain evidence="2">232</strain>
        <tissue evidence="2">Head and thorax</tissue>
    </source>
</reference>
<dbReference type="Proteomes" id="UP001607303">
    <property type="component" value="Unassembled WGS sequence"/>
</dbReference>
<dbReference type="EMBL" id="JAYRBN010000010">
    <property type="protein sequence ID" value="KAL2750467.1"/>
    <property type="molecule type" value="Genomic_DNA"/>
</dbReference>
<organism evidence="2 3">
    <name type="scientific">Vespula maculifrons</name>
    <name type="common">Eastern yellow jacket</name>
    <name type="synonym">Wasp</name>
    <dbReference type="NCBI Taxonomy" id="7453"/>
    <lineage>
        <taxon>Eukaryota</taxon>
        <taxon>Metazoa</taxon>
        <taxon>Ecdysozoa</taxon>
        <taxon>Arthropoda</taxon>
        <taxon>Hexapoda</taxon>
        <taxon>Insecta</taxon>
        <taxon>Pterygota</taxon>
        <taxon>Neoptera</taxon>
        <taxon>Endopterygota</taxon>
        <taxon>Hymenoptera</taxon>
        <taxon>Apocrita</taxon>
        <taxon>Aculeata</taxon>
        <taxon>Vespoidea</taxon>
        <taxon>Vespidae</taxon>
        <taxon>Vespinae</taxon>
        <taxon>Vespula</taxon>
    </lineage>
</organism>
<sequence length="194" mass="22138">MNLILFKETKTEGFGIYPFNKFGTLISVWGLRFLESALPSAIREEDVGSFVPNKPDEASLGEMNKGKQYRRSEKKKKKANASRRESRNNKAKHQGRQALLRQHQQRLGPIQREEALIERLLNPLSRVGWLSKFESRGMPPPVWLRPANRRPVPACHLAGYPGTSMLSHADTNTVLYRSPGNFPRDNSDKIENLM</sequence>
<feature type="compositionally biased region" description="Basic residues" evidence="1">
    <location>
        <begin position="67"/>
        <end position="81"/>
    </location>
</feature>
<evidence type="ECO:0000313" key="3">
    <source>
        <dbReference type="Proteomes" id="UP001607303"/>
    </source>
</evidence>
<accession>A0ABD2CZF2</accession>
<comment type="caution">
    <text evidence="2">The sequence shown here is derived from an EMBL/GenBank/DDBJ whole genome shotgun (WGS) entry which is preliminary data.</text>
</comment>
<dbReference type="AlphaFoldDB" id="A0ABD2CZF2"/>
<keyword evidence="3" id="KW-1185">Reference proteome</keyword>
<evidence type="ECO:0000256" key="1">
    <source>
        <dbReference type="SAM" id="MobiDB-lite"/>
    </source>
</evidence>
<gene>
    <name evidence="2" type="ORF">V1477_001257</name>
</gene>
<name>A0ABD2CZF2_VESMC</name>